<dbReference type="Pfam" id="PF20434">
    <property type="entry name" value="BD-FAE"/>
    <property type="match status" value="1"/>
</dbReference>
<name>A0A3S2UXT3_9SPHN</name>
<feature type="region of interest" description="Disordered" evidence="2">
    <location>
        <begin position="12"/>
        <end position="31"/>
    </location>
</feature>
<comment type="caution">
    <text evidence="4">The sequence shown here is derived from an EMBL/GenBank/DDBJ whole genome shotgun (WGS) entry which is preliminary data.</text>
</comment>
<dbReference type="InterPro" id="IPR049492">
    <property type="entry name" value="BD-FAE-like_dom"/>
</dbReference>
<dbReference type="PANTHER" id="PTHR48081">
    <property type="entry name" value="AB HYDROLASE SUPERFAMILY PROTEIN C4A8.06C"/>
    <property type="match status" value="1"/>
</dbReference>
<dbReference type="Proteomes" id="UP000282837">
    <property type="component" value="Unassembled WGS sequence"/>
</dbReference>
<evidence type="ECO:0000313" key="5">
    <source>
        <dbReference type="Proteomes" id="UP000282837"/>
    </source>
</evidence>
<accession>A0A3S2UXT3</accession>
<evidence type="ECO:0000256" key="1">
    <source>
        <dbReference type="ARBA" id="ARBA00022801"/>
    </source>
</evidence>
<dbReference type="PANTHER" id="PTHR48081:SF33">
    <property type="entry name" value="KYNURENINE FORMAMIDASE"/>
    <property type="match status" value="1"/>
</dbReference>
<dbReference type="EMBL" id="SACO01000001">
    <property type="protein sequence ID" value="RVU07970.1"/>
    <property type="molecule type" value="Genomic_DNA"/>
</dbReference>
<dbReference type="AlphaFoldDB" id="A0A3S2UXT3"/>
<evidence type="ECO:0000259" key="3">
    <source>
        <dbReference type="Pfam" id="PF20434"/>
    </source>
</evidence>
<reference evidence="4 5" key="1">
    <citation type="submission" date="2019-01" db="EMBL/GenBank/DDBJ databases">
        <authorList>
            <person name="Chen W.-M."/>
        </authorList>
    </citation>
    <scope>NUCLEOTIDE SEQUENCE [LARGE SCALE GENOMIC DNA]</scope>
    <source>
        <strain evidence="4 5">FSY-9</strain>
    </source>
</reference>
<dbReference type="Gene3D" id="3.40.50.1820">
    <property type="entry name" value="alpha/beta hydrolase"/>
    <property type="match status" value="1"/>
</dbReference>
<dbReference type="GO" id="GO:0016787">
    <property type="term" value="F:hydrolase activity"/>
    <property type="evidence" value="ECO:0007669"/>
    <property type="project" value="UniProtKB-KW"/>
</dbReference>
<gene>
    <name evidence="4" type="ORF">EOE18_01435</name>
</gene>
<dbReference type="SUPFAM" id="SSF53474">
    <property type="entry name" value="alpha/beta-Hydrolases"/>
    <property type="match status" value="1"/>
</dbReference>
<keyword evidence="1 4" id="KW-0378">Hydrolase</keyword>
<evidence type="ECO:0000313" key="4">
    <source>
        <dbReference type="EMBL" id="RVU07970.1"/>
    </source>
</evidence>
<dbReference type="OrthoDB" id="9771666at2"/>
<dbReference type="InterPro" id="IPR050300">
    <property type="entry name" value="GDXG_lipolytic_enzyme"/>
</dbReference>
<dbReference type="InterPro" id="IPR029058">
    <property type="entry name" value="AB_hydrolase_fold"/>
</dbReference>
<protein>
    <submittedName>
        <fullName evidence="4">Alpha/beta hydrolase</fullName>
    </submittedName>
</protein>
<feature type="domain" description="BD-FAE-like" evidence="3">
    <location>
        <begin position="44"/>
        <end position="150"/>
    </location>
</feature>
<keyword evidence="5" id="KW-1185">Reference proteome</keyword>
<organism evidence="4 5">
    <name type="scientific">Novosphingobium umbonatum</name>
    <dbReference type="NCBI Taxonomy" id="1908524"/>
    <lineage>
        <taxon>Bacteria</taxon>
        <taxon>Pseudomonadati</taxon>
        <taxon>Pseudomonadota</taxon>
        <taxon>Alphaproteobacteria</taxon>
        <taxon>Sphingomonadales</taxon>
        <taxon>Sphingomonadaceae</taxon>
        <taxon>Novosphingobium</taxon>
    </lineage>
</organism>
<sequence length="287" mass="30661">MAAMIMKRMAKRAAEQDKASKAPPAPAAQPLAYGGDSMQVMDFTPPKAGTPLPSPLVVFVHGGGWTQGNKDNATGPWKAPHLTGLGYGFANINYRLVPRVTVEDQAADVAAALAELIRQADRLGIDRRRIVLMGHSAGAHLVALVGTDERYLRAAGLSFADLAGVVPIDGAAYDVPRQMADAGRFMADRYRQAFGTDRARQEALSPTLHAAAPNAPRFLLLHVQREEGVAQSKALADALRKAGTPVQINGFEGTGLQGHAQINRQLGDPDYPATPVLDTWLKDVFGR</sequence>
<evidence type="ECO:0000256" key="2">
    <source>
        <dbReference type="SAM" id="MobiDB-lite"/>
    </source>
</evidence>
<proteinExistence type="predicted"/>